<dbReference type="InterPro" id="IPR051714">
    <property type="entry name" value="Znf_CCHC_NABP"/>
</dbReference>
<dbReference type="GO" id="GO:0008270">
    <property type="term" value="F:zinc ion binding"/>
    <property type="evidence" value="ECO:0007669"/>
    <property type="project" value="UniProtKB-KW"/>
</dbReference>
<sequence length="226" mass="25538">MSQLQKQNFTAPLIIPPIVPPLITPIIPPVTINHPNVPTATINQPNTQFHVTLPPFPNQMDQKQRFVFQGKKKEEVKTTTEFCYHCGQLGHLFNRCPYHALTQAKTPEDLQLAKQEIKKARLAIGGKGWRGAVNRIENKITPDILQNNTQEESQKQDQLPSTGNITYEVEPNACFRCGKTGHTSKRCTFQDNRVCFVCGGIGHVQKHCPIQHSHKQGKKRYGNENL</sequence>
<evidence type="ECO:0000256" key="1">
    <source>
        <dbReference type="PROSITE-ProRule" id="PRU00047"/>
    </source>
</evidence>
<dbReference type="EMBL" id="SNRW01004185">
    <property type="protein sequence ID" value="KAA6387929.1"/>
    <property type="molecule type" value="Genomic_DNA"/>
</dbReference>
<name>A0A5J4W086_9EUKA</name>
<gene>
    <name evidence="3" type="ORF">EZS28_016544</name>
</gene>
<dbReference type="GO" id="GO:0003676">
    <property type="term" value="F:nucleic acid binding"/>
    <property type="evidence" value="ECO:0007669"/>
    <property type="project" value="InterPro"/>
</dbReference>
<evidence type="ECO:0000313" key="3">
    <source>
        <dbReference type="EMBL" id="KAA6387929.1"/>
    </source>
</evidence>
<accession>A0A5J4W086</accession>
<protein>
    <recommendedName>
        <fullName evidence="2">CCHC-type domain-containing protein</fullName>
    </recommendedName>
</protein>
<dbReference type="Proteomes" id="UP000324800">
    <property type="component" value="Unassembled WGS sequence"/>
</dbReference>
<comment type="caution">
    <text evidence="3">The sequence shown here is derived from an EMBL/GenBank/DDBJ whole genome shotgun (WGS) entry which is preliminary data.</text>
</comment>
<dbReference type="PROSITE" id="PS50158">
    <property type="entry name" value="ZF_CCHC"/>
    <property type="match status" value="3"/>
</dbReference>
<keyword evidence="1" id="KW-0862">Zinc</keyword>
<dbReference type="Pfam" id="PF14392">
    <property type="entry name" value="zf-CCHC_4"/>
    <property type="match status" value="1"/>
</dbReference>
<feature type="domain" description="CCHC-type" evidence="2">
    <location>
        <begin position="83"/>
        <end position="97"/>
    </location>
</feature>
<dbReference type="SMART" id="SM00343">
    <property type="entry name" value="ZnF_C2HC"/>
    <property type="match status" value="3"/>
</dbReference>
<dbReference type="OrthoDB" id="7608935at2759"/>
<keyword evidence="1" id="KW-0863">Zinc-finger</keyword>
<dbReference type="InterPro" id="IPR036875">
    <property type="entry name" value="Znf_CCHC_sf"/>
</dbReference>
<dbReference type="AlphaFoldDB" id="A0A5J4W086"/>
<feature type="domain" description="CCHC-type" evidence="2">
    <location>
        <begin position="195"/>
        <end position="209"/>
    </location>
</feature>
<dbReference type="InterPro" id="IPR001878">
    <property type="entry name" value="Znf_CCHC"/>
</dbReference>
<dbReference type="Pfam" id="PF00098">
    <property type="entry name" value="zf-CCHC"/>
    <property type="match status" value="2"/>
</dbReference>
<feature type="domain" description="CCHC-type" evidence="2">
    <location>
        <begin position="174"/>
        <end position="187"/>
    </location>
</feature>
<dbReference type="SUPFAM" id="SSF57756">
    <property type="entry name" value="Retrovirus zinc finger-like domains"/>
    <property type="match status" value="2"/>
</dbReference>
<organism evidence="3 4">
    <name type="scientific">Streblomastix strix</name>
    <dbReference type="NCBI Taxonomy" id="222440"/>
    <lineage>
        <taxon>Eukaryota</taxon>
        <taxon>Metamonada</taxon>
        <taxon>Preaxostyla</taxon>
        <taxon>Oxymonadida</taxon>
        <taxon>Streblomastigidae</taxon>
        <taxon>Streblomastix</taxon>
    </lineage>
</organism>
<proteinExistence type="predicted"/>
<evidence type="ECO:0000259" key="2">
    <source>
        <dbReference type="PROSITE" id="PS50158"/>
    </source>
</evidence>
<dbReference type="InterPro" id="IPR025836">
    <property type="entry name" value="Zn_knuckle_CX2CX4HX4C"/>
</dbReference>
<dbReference type="PANTHER" id="PTHR23002">
    <property type="entry name" value="ZINC FINGER CCHC DOMAIN CONTAINING PROTEIN"/>
    <property type="match status" value="1"/>
</dbReference>
<dbReference type="Gene3D" id="4.10.60.10">
    <property type="entry name" value="Zinc finger, CCHC-type"/>
    <property type="match status" value="2"/>
</dbReference>
<evidence type="ECO:0000313" key="4">
    <source>
        <dbReference type="Proteomes" id="UP000324800"/>
    </source>
</evidence>
<reference evidence="3 4" key="1">
    <citation type="submission" date="2019-03" db="EMBL/GenBank/DDBJ databases">
        <title>Single cell metagenomics reveals metabolic interactions within the superorganism composed of flagellate Streblomastix strix and complex community of Bacteroidetes bacteria on its surface.</title>
        <authorList>
            <person name="Treitli S.C."/>
            <person name="Kolisko M."/>
            <person name="Husnik F."/>
            <person name="Keeling P."/>
            <person name="Hampl V."/>
        </authorList>
    </citation>
    <scope>NUCLEOTIDE SEQUENCE [LARGE SCALE GENOMIC DNA]</scope>
    <source>
        <strain evidence="3">ST1C</strain>
    </source>
</reference>
<keyword evidence="1" id="KW-0479">Metal-binding</keyword>